<evidence type="ECO:0000313" key="1">
    <source>
        <dbReference type="EMBL" id="OHT17788.1"/>
    </source>
</evidence>
<dbReference type="AlphaFoldDB" id="A0A1S1H6G3"/>
<dbReference type="OrthoDB" id="7190399at2"/>
<organism evidence="1 2">
    <name type="scientific">Edaphosphingomonas haloaromaticamans</name>
    <dbReference type="NCBI Taxonomy" id="653954"/>
    <lineage>
        <taxon>Bacteria</taxon>
        <taxon>Pseudomonadati</taxon>
        <taxon>Pseudomonadota</taxon>
        <taxon>Alphaproteobacteria</taxon>
        <taxon>Sphingomonadales</taxon>
        <taxon>Rhizorhabdaceae</taxon>
        <taxon>Edaphosphingomonas</taxon>
    </lineage>
</organism>
<reference evidence="1 2" key="1">
    <citation type="submission" date="2016-09" db="EMBL/GenBank/DDBJ databases">
        <title>Metabolic pathway, cell adaptation mechanisms and a novel monoxygenase revealed through proteogenomic-transcription analysis of a Sphingomonas haloaromaticamans strain degrading the fungicide ortho-phenylphenol.</title>
        <authorList>
            <person name="Perruchon C."/>
            <person name="Papadopoulou E.S."/>
            <person name="Rousidou C."/>
            <person name="Vasileiadis S."/>
            <person name="Tanou G."/>
            <person name="Amoutzias G."/>
            <person name="Molassiotis A."/>
            <person name="Karpouzas D.G."/>
        </authorList>
    </citation>
    <scope>NUCLEOTIDE SEQUENCE [LARGE SCALE GENOMIC DNA]</scope>
    <source>
        <strain evidence="1 2">P3</strain>
    </source>
</reference>
<sequence>MPRDTVVISADEFENLKRRLPAATSAGLFETYRISESTWRKLRQGKPVARDTLSRIFDRYEQLSDCR</sequence>
<protein>
    <recommendedName>
        <fullName evidence="3">Transcriptional regulator</fullName>
    </recommendedName>
</protein>
<dbReference type="Proteomes" id="UP000179467">
    <property type="component" value="Unassembled WGS sequence"/>
</dbReference>
<keyword evidence="2" id="KW-1185">Reference proteome</keyword>
<dbReference type="EMBL" id="MIPT01000003">
    <property type="protein sequence ID" value="OHT17788.1"/>
    <property type="molecule type" value="Genomic_DNA"/>
</dbReference>
<comment type="caution">
    <text evidence="1">The sequence shown here is derived from an EMBL/GenBank/DDBJ whole genome shotgun (WGS) entry which is preliminary data.</text>
</comment>
<evidence type="ECO:0008006" key="3">
    <source>
        <dbReference type="Google" id="ProtNLM"/>
    </source>
</evidence>
<proteinExistence type="predicted"/>
<evidence type="ECO:0000313" key="2">
    <source>
        <dbReference type="Proteomes" id="UP000179467"/>
    </source>
</evidence>
<accession>A0A1S1H6G3</accession>
<name>A0A1S1H6G3_9SPHN</name>
<gene>
    <name evidence="1" type="ORF">BHE75_04586</name>
</gene>